<dbReference type="Proteomes" id="UP000515159">
    <property type="component" value="Chromosome 3"/>
</dbReference>
<evidence type="ECO:0000256" key="2">
    <source>
        <dbReference type="SAM" id="Phobius"/>
    </source>
</evidence>
<keyword evidence="2" id="KW-0812">Transmembrane</keyword>
<dbReference type="PROSITE" id="PS50026">
    <property type="entry name" value="EGF_3"/>
    <property type="match status" value="1"/>
</dbReference>
<dbReference type="AlphaFoldDB" id="A0A6P8R4R6"/>
<protein>
    <submittedName>
        <fullName evidence="5">All-trans retinoic acid-induced differentiation factor isoform X1</fullName>
    </submittedName>
</protein>
<feature type="domain" description="EGF-like" evidence="3">
    <location>
        <begin position="206"/>
        <end position="248"/>
    </location>
</feature>
<dbReference type="PROSITE" id="PS01186">
    <property type="entry name" value="EGF_2"/>
    <property type="match status" value="1"/>
</dbReference>
<evidence type="ECO:0000313" key="5">
    <source>
        <dbReference type="RefSeq" id="XP_033795038.1"/>
    </source>
</evidence>
<dbReference type="InParanoid" id="A0A6P8R4R6"/>
<name>A0A6P8R4R6_GEOSA</name>
<dbReference type="CTD" id="51374"/>
<gene>
    <name evidence="5" type="primary">ATRAID</name>
</gene>
<dbReference type="OrthoDB" id="9989713at2759"/>
<comment type="caution">
    <text evidence="1">Lacks conserved residue(s) required for the propagation of feature annotation.</text>
</comment>
<dbReference type="PANTHER" id="PTHR15926:SF1">
    <property type="entry name" value="ALL-TRANS RETINOIC ACID-INDUCED DIFFERENTIATION FACTOR"/>
    <property type="match status" value="1"/>
</dbReference>
<dbReference type="SUPFAM" id="SSF52058">
    <property type="entry name" value="L domain-like"/>
    <property type="match status" value="1"/>
</dbReference>
<dbReference type="KEGG" id="gsh:117357901"/>
<dbReference type="GO" id="GO:0045669">
    <property type="term" value="P:positive regulation of osteoblast differentiation"/>
    <property type="evidence" value="ECO:0007669"/>
    <property type="project" value="TreeGrafter"/>
</dbReference>
<evidence type="ECO:0000259" key="3">
    <source>
        <dbReference type="PROSITE" id="PS50026"/>
    </source>
</evidence>
<dbReference type="InterPro" id="IPR032675">
    <property type="entry name" value="LRR_dom_sf"/>
</dbReference>
<proteinExistence type="predicted"/>
<feature type="disulfide bond" evidence="1">
    <location>
        <begin position="238"/>
        <end position="247"/>
    </location>
</feature>
<evidence type="ECO:0000313" key="4">
    <source>
        <dbReference type="Proteomes" id="UP000515159"/>
    </source>
</evidence>
<dbReference type="InterPro" id="IPR000742">
    <property type="entry name" value="EGF"/>
</dbReference>
<evidence type="ECO:0000256" key="1">
    <source>
        <dbReference type="PROSITE-ProRule" id="PRU00076"/>
    </source>
</evidence>
<keyword evidence="4" id="KW-1185">Reference proteome</keyword>
<dbReference type="RefSeq" id="XP_033795038.1">
    <property type="nucleotide sequence ID" value="XM_033939147.1"/>
</dbReference>
<organism evidence="4 5">
    <name type="scientific">Geotrypetes seraphini</name>
    <name type="common">Gaboon caecilian</name>
    <name type="synonym">Caecilia seraphini</name>
    <dbReference type="NCBI Taxonomy" id="260995"/>
    <lineage>
        <taxon>Eukaryota</taxon>
        <taxon>Metazoa</taxon>
        <taxon>Chordata</taxon>
        <taxon>Craniata</taxon>
        <taxon>Vertebrata</taxon>
        <taxon>Euteleostomi</taxon>
        <taxon>Amphibia</taxon>
        <taxon>Gymnophiona</taxon>
        <taxon>Geotrypetes</taxon>
    </lineage>
</organism>
<feature type="transmembrane region" description="Helical" evidence="2">
    <location>
        <begin position="256"/>
        <end position="275"/>
    </location>
</feature>
<keyword evidence="2" id="KW-0472">Membrane</keyword>
<accession>A0A6P8R4R6</accession>
<sequence length="284" mass="31089">MGSCVEEEARRCGDGKKLRQRRPDVGEESSERHIHTERALAILSVTTINKLASKAMAAAGTELGWHGYCLLLALLAVCEVMAQQVCSRCPGDLRNGSEVASFCHSNPKLELKGRCCLRKQDGSEVIAGLDLWNCSLTHMDTELQNASTVVVLDLSENPLQNVSDSFFQGFVYLQYLALPLTLDCPGGNVSWENISVDTSERICSQQKDSCNNTAQLTLLCPENSLCTPDGPGMSQCLCAAGFHGYKCLREGSFPTIMFFGILSFVTATCSLLLWCTQRWKVKSS</sequence>
<dbReference type="Gene3D" id="3.80.10.10">
    <property type="entry name" value="Ribonuclease Inhibitor"/>
    <property type="match status" value="1"/>
</dbReference>
<dbReference type="InterPro" id="IPR042350">
    <property type="entry name" value="ATRAID"/>
</dbReference>
<keyword evidence="2" id="KW-1133">Transmembrane helix</keyword>
<dbReference type="PROSITE" id="PS00022">
    <property type="entry name" value="EGF_1"/>
    <property type="match status" value="1"/>
</dbReference>
<reference evidence="5" key="1">
    <citation type="submission" date="2025-08" db="UniProtKB">
        <authorList>
            <consortium name="RefSeq"/>
        </authorList>
    </citation>
    <scope>IDENTIFICATION</scope>
</reference>
<keyword evidence="1" id="KW-0245">EGF-like domain</keyword>
<dbReference type="FunCoup" id="A0A6P8R4R6">
    <property type="interactions" value="542"/>
</dbReference>
<dbReference type="PANTHER" id="PTHR15926">
    <property type="entry name" value="ALL-TRANS RETINOIC ACID-INDUCED DIFFERENTIATION FACTOR"/>
    <property type="match status" value="1"/>
</dbReference>
<keyword evidence="1" id="KW-1015">Disulfide bond</keyword>
<dbReference type="GeneID" id="117357901"/>